<protein>
    <submittedName>
        <fullName evidence="4">Uncharacterized protein</fullName>
    </submittedName>
</protein>
<name>A0A8J1UGL7_OWEFU</name>
<keyword evidence="5" id="KW-1185">Reference proteome</keyword>
<proteinExistence type="predicted"/>
<sequence>MEDIITLLGTYRGRDKFIRTTSYVLHVIAGTRNPENEATIRGICAQFSKARVILRLFDDLPMLGYSLSYGLGKHEKDPIIRILSVLGLISGQAYFPVEHIAWAADAGLINVKDSSKWWQAGTALWGCSLVIGILRSLRLLARLQGKIGHMKKQRKLEASSEYEQTYKSEMANIRKQAQGEFLTIAINLADLMCAVNWLPEGFLWSGTFNATQTGVFGSISSSLGLLKLFIEQKAAKKKAA</sequence>
<dbReference type="InterPro" id="IPR026510">
    <property type="entry name" value="PEX11C_met"/>
</dbReference>
<dbReference type="PANTHER" id="PTHR20990">
    <property type="entry name" value="PEROXISOMAL BIOGENESIS FACTOR 11"/>
    <property type="match status" value="1"/>
</dbReference>
<reference evidence="4" key="1">
    <citation type="submission" date="2022-03" db="EMBL/GenBank/DDBJ databases">
        <authorList>
            <person name="Martin C."/>
        </authorList>
    </citation>
    <scope>NUCLEOTIDE SEQUENCE</scope>
</reference>
<evidence type="ECO:0000256" key="2">
    <source>
        <dbReference type="ARBA" id="ARBA00023140"/>
    </source>
</evidence>
<keyword evidence="2" id="KW-0576">Peroxisome</keyword>
<dbReference type="Pfam" id="PF05648">
    <property type="entry name" value="PEX11"/>
    <property type="match status" value="1"/>
</dbReference>
<evidence type="ECO:0000313" key="5">
    <source>
        <dbReference type="Proteomes" id="UP000749559"/>
    </source>
</evidence>
<evidence type="ECO:0000256" key="3">
    <source>
        <dbReference type="ARBA" id="ARBA00046271"/>
    </source>
</evidence>
<comment type="subcellular location">
    <subcellularLocation>
        <location evidence="3">Peroxisome membrane</location>
    </subcellularLocation>
</comment>
<organism evidence="4 5">
    <name type="scientific">Owenia fusiformis</name>
    <name type="common">Polychaete worm</name>
    <dbReference type="NCBI Taxonomy" id="6347"/>
    <lineage>
        <taxon>Eukaryota</taxon>
        <taxon>Metazoa</taxon>
        <taxon>Spiralia</taxon>
        <taxon>Lophotrochozoa</taxon>
        <taxon>Annelida</taxon>
        <taxon>Polychaeta</taxon>
        <taxon>Sedentaria</taxon>
        <taxon>Canalipalpata</taxon>
        <taxon>Sabellida</taxon>
        <taxon>Oweniida</taxon>
        <taxon>Oweniidae</taxon>
        <taxon>Owenia</taxon>
    </lineage>
</organism>
<evidence type="ECO:0000313" key="4">
    <source>
        <dbReference type="EMBL" id="CAH1788252.1"/>
    </source>
</evidence>
<dbReference type="PANTHER" id="PTHR20990:SF1">
    <property type="entry name" value="PEROXISOMAL MEMBRANE PROTEIN 11C"/>
    <property type="match status" value="1"/>
</dbReference>
<comment type="caution">
    <text evidence="4">The sequence shown here is derived from an EMBL/GenBank/DDBJ whole genome shotgun (WGS) entry which is preliminary data.</text>
</comment>
<evidence type="ECO:0000256" key="1">
    <source>
        <dbReference type="ARBA" id="ARBA00023136"/>
    </source>
</evidence>
<dbReference type="InterPro" id="IPR008733">
    <property type="entry name" value="PEX11"/>
</dbReference>
<dbReference type="OrthoDB" id="10005898at2759"/>
<dbReference type="GO" id="GO:0016559">
    <property type="term" value="P:peroxisome fission"/>
    <property type="evidence" value="ECO:0007669"/>
    <property type="project" value="InterPro"/>
</dbReference>
<dbReference type="Proteomes" id="UP000749559">
    <property type="component" value="Unassembled WGS sequence"/>
</dbReference>
<dbReference type="EMBL" id="CAIIXF020000007">
    <property type="protein sequence ID" value="CAH1788252.1"/>
    <property type="molecule type" value="Genomic_DNA"/>
</dbReference>
<gene>
    <name evidence="4" type="ORF">OFUS_LOCUS13815</name>
</gene>
<keyword evidence="1" id="KW-0472">Membrane</keyword>
<dbReference type="GO" id="GO:0005778">
    <property type="term" value="C:peroxisomal membrane"/>
    <property type="evidence" value="ECO:0007669"/>
    <property type="project" value="UniProtKB-SubCell"/>
</dbReference>
<dbReference type="AlphaFoldDB" id="A0A8J1UGL7"/>
<accession>A0A8J1UGL7</accession>